<dbReference type="NCBIfam" id="TIGR00229">
    <property type="entry name" value="sensory_box"/>
    <property type="match status" value="1"/>
</dbReference>
<dbReference type="Gene3D" id="3.30.565.10">
    <property type="entry name" value="Histidine kinase-like ATPase, C-terminal domain"/>
    <property type="match status" value="1"/>
</dbReference>
<dbReference type="SUPFAM" id="SSF47384">
    <property type="entry name" value="Homodimeric domain of signal transducing histidine kinase"/>
    <property type="match status" value="1"/>
</dbReference>
<dbReference type="PRINTS" id="PR00344">
    <property type="entry name" value="BCTRLSENSOR"/>
</dbReference>
<dbReference type="CDD" id="cd00130">
    <property type="entry name" value="PAS"/>
    <property type="match status" value="1"/>
</dbReference>
<dbReference type="RefSeq" id="WP_188408500.1">
    <property type="nucleotide sequence ID" value="NZ_BMCP01000001.1"/>
</dbReference>
<dbReference type="InterPro" id="IPR036097">
    <property type="entry name" value="HisK_dim/P_sf"/>
</dbReference>
<dbReference type="SMART" id="SM00388">
    <property type="entry name" value="HisKA"/>
    <property type="match status" value="1"/>
</dbReference>
<dbReference type="PROSITE" id="PS50112">
    <property type="entry name" value="PAS"/>
    <property type="match status" value="1"/>
</dbReference>
<feature type="domain" description="PAS" evidence="9">
    <location>
        <begin position="635"/>
        <end position="705"/>
    </location>
</feature>
<dbReference type="SUPFAM" id="SSF55874">
    <property type="entry name" value="ATPase domain of HSP90 chaperone/DNA topoisomerase II/histidine kinase"/>
    <property type="match status" value="1"/>
</dbReference>
<evidence type="ECO:0000256" key="6">
    <source>
        <dbReference type="SAM" id="Coils"/>
    </source>
</evidence>
<dbReference type="InterPro" id="IPR000014">
    <property type="entry name" value="PAS"/>
</dbReference>
<dbReference type="GO" id="GO:0005886">
    <property type="term" value="C:plasma membrane"/>
    <property type="evidence" value="ECO:0007669"/>
    <property type="project" value="TreeGrafter"/>
</dbReference>
<keyword evidence="3" id="KW-0597">Phosphoprotein</keyword>
<feature type="region of interest" description="Disordered" evidence="7">
    <location>
        <begin position="204"/>
        <end position="254"/>
    </location>
</feature>
<proteinExistence type="predicted"/>
<comment type="catalytic activity">
    <reaction evidence="1">
        <text>ATP + protein L-histidine = ADP + protein N-phospho-L-histidine.</text>
        <dbReference type="EC" id="2.7.13.3"/>
    </reaction>
</comment>
<name>A0A8J2VK78_9RHOB</name>
<dbReference type="InterPro" id="IPR003594">
    <property type="entry name" value="HATPase_dom"/>
</dbReference>
<keyword evidence="5 10" id="KW-0418">Kinase</keyword>
<dbReference type="EC" id="2.7.13.3" evidence="2"/>
<dbReference type="InterPro" id="IPR013767">
    <property type="entry name" value="PAS_fold"/>
</dbReference>
<gene>
    <name evidence="10" type="ORF">GCM10007276_09190</name>
</gene>
<dbReference type="PANTHER" id="PTHR43047">
    <property type="entry name" value="TWO-COMPONENT HISTIDINE PROTEIN KINASE"/>
    <property type="match status" value="1"/>
</dbReference>
<dbReference type="Pfam" id="PF00512">
    <property type="entry name" value="HisKA"/>
    <property type="match status" value="1"/>
</dbReference>
<dbReference type="Pfam" id="PF00989">
    <property type="entry name" value="PAS"/>
    <property type="match status" value="1"/>
</dbReference>
<dbReference type="Pfam" id="PF13188">
    <property type="entry name" value="PAS_8"/>
    <property type="match status" value="1"/>
</dbReference>
<evidence type="ECO:0000256" key="2">
    <source>
        <dbReference type="ARBA" id="ARBA00012438"/>
    </source>
</evidence>
<comment type="caution">
    <text evidence="10">The sequence shown here is derived from an EMBL/GenBank/DDBJ whole genome shotgun (WGS) entry which is preliminary data.</text>
</comment>
<dbReference type="GO" id="GO:0009927">
    <property type="term" value="F:histidine phosphotransfer kinase activity"/>
    <property type="evidence" value="ECO:0007669"/>
    <property type="project" value="TreeGrafter"/>
</dbReference>
<accession>A0A8J2VK78</accession>
<dbReference type="PROSITE" id="PS50109">
    <property type="entry name" value="HIS_KIN"/>
    <property type="match status" value="1"/>
</dbReference>
<feature type="region of interest" description="Disordered" evidence="7">
    <location>
        <begin position="141"/>
        <end position="170"/>
    </location>
</feature>
<evidence type="ECO:0000256" key="1">
    <source>
        <dbReference type="ARBA" id="ARBA00000085"/>
    </source>
</evidence>
<feature type="coiled-coil region" evidence="6">
    <location>
        <begin position="622"/>
        <end position="649"/>
    </location>
</feature>
<keyword evidence="4" id="KW-0808">Transferase</keyword>
<dbReference type="SMART" id="SM00091">
    <property type="entry name" value="PAS"/>
    <property type="match status" value="2"/>
</dbReference>
<dbReference type="SUPFAM" id="SSF55785">
    <property type="entry name" value="PYP-like sensor domain (PAS domain)"/>
    <property type="match status" value="2"/>
</dbReference>
<reference evidence="10" key="2">
    <citation type="submission" date="2020-09" db="EMBL/GenBank/DDBJ databases">
        <authorList>
            <person name="Sun Q."/>
            <person name="Sedlacek I."/>
        </authorList>
    </citation>
    <scope>NUCLEOTIDE SEQUENCE</scope>
    <source>
        <strain evidence="10">CCM 7684</strain>
    </source>
</reference>
<dbReference type="InterPro" id="IPR036890">
    <property type="entry name" value="HATPase_C_sf"/>
</dbReference>
<dbReference type="AlphaFoldDB" id="A0A8J2VK78"/>
<dbReference type="InterPro" id="IPR035965">
    <property type="entry name" value="PAS-like_dom_sf"/>
</dbReference>
<protein>
    <recommendedName>
        <fullName evidence="2">histidine kinase</fullName>
        <ecNumber evidence="2">2.7.13.3</ecNumber>
    </recommendedName>
</protein>
<dbReference type="PANTHER" id="PTHR43047:SF72">
    <property type="entry name" value="OSMOSENSING HISTIDINE PROTEIN KINASE SLN1"/>
    <property type="match status" value="1"/>
</dbReference>
<feature type="domain" description="Histidine kinase" evidence="8">
    <location>
        <begin position="780"/>
        <end position="999"/>
    </location>
</feature>
<dbReference type="InterPro" id="IPR005467">
    <property type="entry name" value="His_kinase_dom"/>
</dbReference>
<dbReference type="EMBL" id="BMCP01000001">
    <property type="protein sequence ID" value="GGE33997.1"/>
    <property type="molecule type" value="Genomic_DNA"/>
</dbReference>
<evidence type="ECO:0000313" key="11">
    <source>
        <dbReference type="Proteomes" id="UP000602745"/>
    </source>
</evidence>
<feature type="compositionally biased region" description="Low complexity" evidence="7">
    <location>
        <begin position="490"/>
        <end position="502"/>
    </location>
</feature>
<dbReference type="InterPro" id="IPR003661">
    <property type="entry name" value="HisK_dim/P_dom"/>
</dbReference>
<evidence type="ECO:0000256" key="7">
    <source>
        <dbReference type="SAM" id="MobiDB-lite"/>
    </source>
</evidence>
<dbReference type="Gene3D" id="3.30.450.20">
    <property type="entry name" value="PAS domain"/>
    <property type="match status" value="1"/>
</dbReference>
<evidence type="ECO:0000256" key="3">
    <source>
        <dbReference type="ARBA" id="ARBA00022553"/>
    </source>
</evidence>
<reference evidence="10" key="1">
    <citation type="journal article" date="2014" name="Int. J. Syst. Evol. Microbiol.">
        <title>Complete genome sequence of Corynebacterium casei LMG S-19264T (=DSM 44701T), isolated from a smear-ripened cheese.</title>
        <authorList>
            <consortium name="US DOE Joint Genome Institute (JGI-PGF)"/>
            <person name="Walter F."/>
            <person name="Albersmeier A."/>
            <person name="Kalinowski J."/>
            <person name="Ruckert C."/>
        </authorList>
    </citation>
    <scope>NUCLEOTIDE SEQUENCE</scope>
    <source>
        <strain evidence="10">CCM 7684</strain>
    </source>
</reference>
<sequence>MSSEDIFVTDPALAPFGGEKGVAIALSPTGDRLFGSTVAGGAVFGVGPSGQLSALLTEQVRRLGAQVGFGAPRLVRLRLGGLRPVTVRAQRARLADGSGALVLVALDAVLPRRVGAAPSVMEGPAESPDLKGTETAEEISAAPALEETNVPPPESTSTAEQAPSFEETPTAHDDVMADVEANRATAISSGQPDAGDAAEDLLDEAEQEAPASVEPLKDASEAKAADETQPEPVSADAHPGGGGSEGAAAEVSAAAQPQKRPLRFVWQADEAGALTLLSSEFAQTVRQDLDRLLGRSWSDLAGEFGFDREGKLSRVLERQDTWSGITITWPLGDDLLVPIDLAGLPVYDRERVFKGFRGFGVCREPQAVQADKPVMAEPEPQPVTESEVQPDVAEAPVVPVVAPAEAGPEDMFADATPEPAAVVPFPEQRDNGRPPLSNSERHAFREIARTLGSRAGSSTKQVEPSRLPMPMSRSRVTQLTPVPAKRVHEAPPQAKAPDAAPAGETDVSVTAGAGQDDRRLLDALPVAVLLHRGGVPIYANRAFHDLTGYSDLDALSGDGVDQLFESPEAQGSTAGFRLKRQDGVILPAECHLKQVDWNGEPASLLTFRVVDKPLLAPAATEAAAAEAGKAQAERKIRELSAILDTATDGVVVLDAEGRIESINRSAEALFGYESAELTGRSLTLLLSTESHNTALDYIEGLRAHGVAALLNDGREVLGIARRGGSIPLFMTIGRLGDDANAKFCAVLRDITQFKKAEEELKVAKSHAETTSAQKSDFLARISHEIRTPLNAILGFAEVMMEERFGPIGTDRYRDYLRDIHTSGQHVISLVNDLLDLSKIEAGRLDLAFTSLQLNDVVTTAVGLMQPQANSAMVIVRTSLAAKLPAVVADERSVRQIALNLLSNAIKFTPAGGQVIISTALTDLGQAVIRVRDTGIGMNEKDIAAALEPFRQIPTSGRGDGTGLGLPLTKALTEANRATFAIQSAAGSGTLVEVIFPPTRVLAE</sequence>
<dbReference type="GO" id="GO:0006355">
    <property type="term" value="P:regulation of DNA-templated transcription"/>
    <property type="evidence" value="ECO:0007669"/>
    <property type="project" value="InterPro"/>
</dbReference>
<dbReference type="Gene3D" id="1.10.287.130">
    <property type="match status" value="1"/>
</dbReference>
<evidence type="ECO:0000313" key="10">
    <source>
        <dbReference type="EMBL" id="GGE33997.1"/>
    </source>
</evidence>
<dbReference type="GO" id="GO:0000155">
    <property type="term" value="F:phosphorelay sensor kinase activity"/>
    <property type="evidence" value="ECO:0007669"/>
    <property type="project" value="InterPro"/>
</dbReference>
<keyword evidence="11" id="KW-1185">Reference proteome</keyword>
<keyword evidence="6" id="KW-0175">Coiled coil</keyword>
<dbReference type="SMART" id="SM00387">
    <property type="entry name" value="HATPase_c"/>
    <property type="match status" value="1"/>
</dbReference>
<evidence type="ECO:0000256" key="4">
    <source>
        <dbReference type="ARBA" id="ARBA00022679"/>
    </source>
</evidence>
<evidence type="ECO:0000259" key="8">
    <source>
        <dbReference type="PROSITE" id="PS50109"/>
    </source>
</evidence>
<feature type="region of interest" description="Disordered" evidence="7">
    <location>
        <begin position="449"/>
        <end position="509"/>
    </location>
</feature>
<evidence type="ECO:0000259" key="9">
    <source>
        <dbReference type="PROSITE" id="PS50112"/>
    </source>
</evidence>
<evidence type="ECO:0000256" key="5">
    <source>
        <dbReference type="ARBA" id="ARBA00022777"/>
    </source>
</evidence>
<dbReference type="Pfam" id="PF02518">
    <property type="entry name" value="HATPase_c"/>
    <property type="match status" value="1"/>
</dbReference>
<feature type="compositionally biased region" description="Basic and acidic residues" evidence="7">
    <location>
        <begin position="215"/>
        <end position="226"/>
    </location>
</feature>
<dbReference type="InterPro" id="IPR004358">
    <property type="entry name" value="Sig_transdc_His_kin-like_C"/>
</dbReference>
<organism evidence="10 11">
    <name type="scientific">Agaricicola taiwanensis</name>
    <dbReference type="NCBI Taxonomy" id="591372"/>
    <lineage>
        <taxon>Bacteria</taxon>
        <taxon>Pseudomonadati</taxon>
        <taxon>Pseudomonadota</taxon>
        <taxon>Alphaproteobacteria</taxon>
        <taxon>Rhodobacterales</taxon>
        <taxon>Paracoccaceae</taxon>
        <taxon>Agaricicola</taxon>
    </lineage>
</organism>
<dbReference type="CDD" id="cd00082">
    <property type="entry name" value="HisKA"/>
    <property type="match status" value="1"/>
</dbReference>
<dbReference type="Proteomes" id="UP000602745">
    <property type="component" value="Unassembled WGS sequence"/>
</dbReference>